<keyword evidence="8" id="KW-1185">Reference proteome</keyword>
<evidence type="ECO:0000256" key="4">
    <source>
        <dbReference type="ARBA" id="ARBA00023163"/>
    </source>
</evidence>
<dbReference type="InterPro" id="IPR036576">
    <property type="entry name" value="WRKY_dom_sf"/>
</dbReference>
<sequence>MDSSYINFLPTSSSSFFHNSLAMDDHDDELEEESSLKKIKSEASGGKLKKKKKTRKRRFAFETRSQVDVLDDGYRWRKYGQKAVKNNKFPRSYYKCSNEGCKVKKQIQRLTKDEEVVLTTYEGVHSHPIEKPHDSFQNILTHMHIYSS</sequence>
<dbReference type="Gene3D" id="2.20.25.80">
    <property type="entry name" value="WRKY domain"/>
    <property type="match status" value="1"/>
</dbReference>
<comment type="subcellular location">
    <subcellularLocation>
        <location evidence="1">Nucleus</location>
    </subcellularLocation>
</comment>
<dbReference type="PROSITE" id="PS50811">
    <property type="entry name" value="WRKY"/>
    <property type="match status" value="1"/>
</dbReference>
<evidence type="ECO:0000256" key="3">
    <source>
        <dbReference type="ARBA" id="ARBA00023125"/>
    </source>
</evidence>
<keyword evidence="4" id="KW-0804">Transcription</keyword>
<organism evidence="8 9">
    <name type="scientific">Cucumis melo</name>
    <name type="common">Muskmelon</name>
    <dbReference type="NCBI Taxonomy" id="3656"/>
    <lineage>
        <taxon>Eukaryota</taxon>
        <taxon>Viridiplantae</taxon>
        <taxon>Streptophyta</taxon>
        <taxon>Embryophyta</taxon>
        <taxon>Tracheophyta</taxon>
        <taxon>Spermatophyta</taxon>
        <taxon>Magnoliopsida</taxon>
        <taxon>eudicotyledons</taxon>
        <taxon>Gunneridae</taxon>
        <taxon>Pentapetalae</taxon>
        <taxon>rosids</taxon>
        <taxon>fabids</taxon>
        <taxon>Cucurbitales</taxon>
        <taxon>Cucurbitaceae</taxon>
        <taxon>Benincaseae</taxon>
        <taxon>Cucumis</taxon>
    </lineage>
</organism>
<feature type="region of interest" description="Disordered" evidence="6">
    <location>
        <begin position="28"/>
        <end position="55"/>
    </location>
</feature>
<dbReference type="SUPFAM" id="SSF118290">
    <property type="entry name" value="WRKY DNA-binding domain"/>
    <property type="match status" value="1"/>
</dbReference>
<keyword evidence="2" id="KW-0805">Transcription regulation</keyword>
<dbReference type="PANTHER" id="PTHR31221:SF83">
    <property type="entry name" value="WRKY TRANSCRIPTION FACTOR 75-RELATED"/>
    <property type="match status" value="1"/>
</dbReference>
<gene>
    <name evidence="9" type="primary">LOC103485469</name>
</gene>
<dbReference type="InterPro" id="IPR003657">
    <property type="entry name" value="WRKY_dom"/>
</dbReference>
<protein>
    <submittedName>
        <fullName evidence="9">Probable WRKY transcription factor 75</fullName>
    </submittedName>
</protein>
<evidence type="ECO:0000256" key="2">
    <source>
        <dbReference type="ARBA" id="ARBA00023015"/>
    </source>
</evidence>
<feature type="domain" description="WRKY" evidence="7">
    <location>
        <begin position="65"/>
        <end position="130"/>
    </location>
</feature>
<dbReference type="PANTHER" id="PTHR31221">
    <property type="entry name" value="WRKY TRANSCRIPTION FACTOR PROTEIN 1-RELATED"/>
    <property type="match status" value="1"/>
</dbReference>
<dbReference type="InterPro" id="IPR044810">
    <property type="entry name" value="WRKY_plant"/>
</dbReference>
<dbReference type="SMART" id="SM00774">
    <property type="entry name" value="WRKY"/>
    <property type="match status" value="1"/>
</dbReference>
<keyword evidence="5" id="KW-0539">Nucleus</keyword>
<dbReference type="GeneID" id="103485469"/>
<evidence type="ECO:0000259" key="7">
    <source>
        <dbReference type="PROSITE" id="PS50811"/>
    </source>
</evidence>
<dbReference type="Pfam" id="PF03106">
    <property type="entry name" value="WRKY"/>
    <property type="match status" value="1"/>
</dbReference>
<name>A0ABM3KJK0_CUCME</name>
<keyword evidence="3" id="KW-0238">DNA-binding</keyword>
<accession>A0ABM3KJK0</accession>
<evidence type="ECO:0000313" key="8">
    <source>
        <dbReference type="Proteomes" id="UP001652600"/>
    </source>
</evidence>
<evidence type="ECO:0000256" key="1">
    <source>
        <dbReference type="ARBA" id="ARBA00004123"/>
    </source>
</evidence>
<dbReference type="RefSeq" id="XP_050937975.1">
    <property type="nucleotide sequence ID" value="XM_051082018.1"/>
</dbReference>
<evidence type="ECO:0000256" key="5">
    <source>
        <dbReference type="ARBA" id="ARBA00023242"/>
    </source>
</evidence>
<evidence type="ECO:0000313" key="9">
    <source>
        <dbReference type="RefSeq" id="XP_050937975.1"/>
    </source>
</evidence>
<dbReference type="Proteomes" id="UP001652600">
    <property type="component" value="Chromosome 3"/>
</dbReference>
<evidence type="ECO:0000256" key="6">
    <source>
        <dbReference type="SAM" id="MobiDB-lite"/>
    </source>
</evidence>
<proteinExistence type="predicted"/>
<reference evidence="9" key="1">
    <citation type="submission" date="2025-08" db="UniProtKB">
        <authorList>
            <consortium name="RefSeq"/>
        </authorList>
    </citation>
    <scope>IDENTIFICATION</scope>
    <source>
        <tissue evidence="9">Stem</tissue>
    </source>
</reference>